<gene>
    <name evidence="5" type="ORF">SD77_0821</name>
</gene>
<name>A0ABR5AU05_BACBA</name>
<dbReference type="Gene3D" id="1.10.1660.10">
    <property type="match status" value="1"/>
</dbReference>
<dbReference type="Pfam" id="PF13411">
    <property type="entry name" value="MerR_1"/>
    <property type="match status" value="1"/>
</dbReference>
<keyword evidence="2" id="KW-0238">DNA-binding</keyword>
<evidence type="ECO:0000313" key="5">
    <source>
        <dbReference type="EMBL" id="KIL78220.1"/>
    </source>
</evidence>
<dbReference type="SUPFAM" id="SSF46955">
    <property type="entry name" value="Putative DNA-binding domain"/>
    <property type="match status" value="1"/>
</dbReference>
<dbReference type="InterPro" id="IPR009061">
    <property type="entry name" value="DNA-bd_dom_put_sf"/>
</dbReference>
<dbReference type="InterPro" id="IPR000551">
    <property type="entry name" value="MerR-type_HTH_dom"/>
</dbReference>
<comment type="caution">
    <text evidence="5">The sequence shown here is derived from an EMBL/GenBank/DDBJ whole genome shotgun (WGS) entry which is preliminary data.</text>
</comment>
<protein>
    <submittedName>
        <fullName evidence="5">Transcriptional regulator, MerR family</fullName>
    </submittedName>
</protein>
<evidence type="ECO:0000259" key="4">
    <source>
        <dbReference type="PROSITE" id="PS50937"/>
    </source>
</evidence>
<dbReference type="PANTHER" id="PTHR30204:SF94">
    <property type="entry name" value="HEAVY METAL-DEPENDENT TRANSCRIPTIONAL REGULATOR HI_0293-RELATED"/>
    <property type="match status" value="1"/>
</dbReference>
<dbReference type="PANTHER" id="PTHR30204">
    <property type="entry name" value="REDOX-CYCLING DRUG-SENSING TRANSCRIPTIONAL ACTIVATOR SOXR"/>
    <property type="match status" value="1"/>
</dbReference>
<evidence type="ECO:0000256" key="3">
    <source>
        <dbReference type="ARBA" id="ARBA00023163"/>
    </source>
</evidence>
<dbReference type="InterPro" id="IPR047057">
    <property type="entry name" value="MerR_fam"/>
</dbReference>
<keyword evidence="1" id="KW-0805">Transcription regulation</keyword>
<keyword evidence="3" id="KW-0804">Transcription</keyword>
<sequence length="144" mass="16894">MRIKEFANKYQLQADTIRYYEKEGLLQPNRRENGYREYDEKCEKQLQLLSVLKQLGFTLKEIQQLITLNGQPVSAECNKAAVELFAQKLMALEEKIRFYQLALNTLQTVKELVSGGKYQENEAVIQEMVLNLFNNRRERGNNDD</sequence>
<feature type="domain" description="HTH merR-type" evidence="4">
    <location>
        <begin position="1"/>
        <end position="68"/>
    </location>
</feature>
<dbReference type="CDD" id="cd00592">
    <property type="entry name" value="HTH_MerR-like"/>
    <property type="match status" value="1"/>
</dbReference>
<organism evidence="5 6">
    <name type="scientific">Bacillus badius</name>
    <dbReference type="NCBI Taxonomy" id="1455"/>
    <lineage>
        <taxon>Bacteria</taxon>
        <taxon>Bacillati</taxon>
        <taxon>Bacillota</taxon>
        <taxon>Bacilli</taxon>
        <taxon>Bacillales</taxon>
        <taxon>Bacillaceae</taxon>
        <taxon>Pseudobacillus</taxon>
    </lineage>
</organism>
<dbReference type="Proteomes" id="UP000031982">
    <property type="component" value="Unassembled WGS sequence"/>
</dbReference>
<accession>A0ABR5AU05</accession>
<evidence type="ECO:0000256" key="1">
    <source>
        <dbReference type="ARBA" id="ARBA00023015"/>
    </source>
</evidence>
<dbReference type="SMART" id="SM00422">
    <property type="entry name" value="HTH_MERR"/>
    <property type="match status" value="1"/>
</dbReference>
<proteinExistence type="predicted"/>
<dbReference type="EMBL" id="JXLP01000010">
    <property type="protein sequence ID" value="KIL78220.1"/>
    <property type="molecule type" value="Genomic_DNA"/>
</dbReference>
<evidence type="ECO:0000256" key="2">
    <source>
        <dbReference type="ARBA" id="ARBA00023125"/>
    </source>
</evidence>
<evidence type="ECO:0000313" key="6">
    <source>
        <dbReference type="Proteomes" id="UP000031982"/>
    </source>
</evidence>
<keyword evidence="6" id="KW-1185">Reference proteome</keyword>
<dbReference type="PROSITE" id="PS50937">
    <property type="entry name" value="HTH_MERR_2"/>
    <property type="match status" value="1"/>
</dbReference>
<reference evidence="5 6" key="1">
    <citation type="submission" date="2015-01" db="EMBL/GenBank/DDBJ databases">
        <title>Genome Assembly of Bacillus badius MTCC 1458.</title>
        <authorList>
            <person name="Verma A."/>
            <person name="Khatri I."/>
            <person name="Mual P."/>
            <person name="Subramanian S."/>
            <person name="Krishnamurthi S."/>
        </authorList>
    </citation>
    <scope>NUCLEOTIDE SEQUENCE [LARGE SCALE GENOMIC DNA]</scope>
    <source>
        <strain evidence="5 6">MTCC 1458</strain>
    </source>
</reference>